<keyword evidence="4" id="KW-0804">Transcription</keyword>
<evidence type="ECO:0000256" key="3">
    <source>
        <dbReference type="ARBA" id="ARBA00023125"/>
    </source>
</evidence>
<dbReference type="AlphaFoldDB" id="A0A848M0H6"/>
<dbReference type="PANTHER" id="PTHR43214">
    <property type="entry name" value="TWO-COMPONENT RESPONSE REGULATOR"/>
    <property type="match status" value="1"/>
</dbReference>
<dbReference type="GO" id="GO:0003677">
    <property type="term" value="F:DNA binding"/>
    <property type="evidence" value="ECO:0007669"/>
    <property type="project" value="UniProtKB-KW"/>
</dbReference>
<keyword evidence="2" id="KW-0805">Transcription regulation</keyword>
<dbReference type="SUPFAM" id="SSF52172">
    <property type="entry name" value="CheY-like"/>
    <property type="match status" value="1"/>
</dbReference>
<evidence type="ECO:0000256" key="5">
    <source>
        <dbReference type="PROSITE-ProRule" id="PRU00169"/>
    </source>
</evidence>
<evidence type="ECO:0000256" key="4">
    <source>
        <dbReference type="ARBA" id="ARBA00023163"/>
    </source>
</evidence>
<evidence type="ECO:0000259" key="6">
    <source>
        <dbReference type="PROSITE" id="PS50110"/>
    </source>
</evidence>
<gene>
    <name evidence="7" type="ORF">HII30_00490</name>
</gene>
<evidence type="ECO:0000256" key="1">
    <source>
        <dbReference type="ARBA" id="ARBA00022553"/>
    </source>
</evidence>
<accession>A0A848M0H6</accession>
<reference evidence="7 8" key="1">
    <citation type="submission" date="2020-04" db="EMBL/GenBank/DDBJ databases">
        <title>Paenibacillus algicola sp. nov., a novel marine bacterium producing alginate lyase.</title>
        <authorList>
            <person name="Huang H."/>
        </authorList>
    </citation>
    <scope>NUCLEOTIDE SEQUENCE [LARGE SCALE GENOMIC DNA]</scope>
    <source>
        <strain evidence="7 8">L7-75</strain>
    </source>
</reference>
<dbReference type="PROSITE" id="PS50110">
    <property type="entry name" value="RESPONSE_REGULATORY"/>
    <property type="match status" value="1"/>
</dbReference>
<dbReference type="RefSeq" id="WP_169502968.1">
    <property type="nucleotide sequence ID" value="NZ_JABBPN010000001.1"/>
</dbReference>
<dbReference type="GO" id="GO:0000160">
    <property type="term" value="P:phosphorelay signal transduction system"/>
    <property type="evidence" value="ECO:0007669"/>
    <property type="project" value="InterPro"/>
</dbReference>
<dbReference type="InterPro" id="IPR001789">
    <property type="entry name" value="Sig_transdc_resp-reg_receiver"/>
</dbReference>
<keyword evidence="3" id="KW-0238">DNA-binding</keyword>
<dbReference type="SMART" id="SM00448">
    <property type="entry name" value="REC"/>
    <property type="match status" value="1"/>
</dbReference>
<dbReference type="Proteomes" id="UP000565468">
    <property type="component" value="Unassembled WGS sequence"/>
</dbReference>
<dbReference type="CDD" id="cd17535">
    <property type="entry name" value="REC_NarL-like"/>
    <property type="match status" value="1"/>
</dbReference>
<name>A0A848M0H6_PAELE</name>
<dbReference type="Gene3D" id="3.40.50.2300">
    <property type="match status" value="1"/>
</dbReference>
<keyword evidence="1 5" id="KW-0597">Phosphoprotein</keyword>
<dbReference type="Pfam" id="PF00072">
    <property type="entry name" value="Response_reg"/>
    <property type="match status" value="1"/>
</dbReference>
<dbReference type="GO" id="GO:0010468">
    <property type="term" value="P:regulation of gene expression"/>
    <property type="evidence" value="ECO:0007669"/>
    <property type="project" value="UniProtKB-ARBA"/>
</dbReference>
<evidence type="ECO:0000256" key="2">
    <source>
        <dbReference type="ARBA" id="ARBA00023015"/>
    </source>
</evidence>
<dbReference type="InterPro" id="IPR039420">
    <property type="entry name" value="WalR-like"/>
</dbReference>
<evidence type="ECO:0000313" key="8">
    <source>
        <dbReference type="Proteomes" id="UP000565468"/>
    </source>
</evidence>
<feature type="domain" description="Response regulatory" evidence="6">
    <location>
        <begin position="3"/>
        <end position="119"/>
    </location>
</feature>
<feature type="modified residue" description="4-aspartylphosphate" evidence="5">
    <location>
        <position position="54"/>
    </location>
</feature>
<sequence length="144" mass="15891">MFKVIIADDRPHARLGLRMLLSASPEYRIVGEACNGTEVLECCKRLLPDLLLTDLKMPGLSVIEGAERLKAKDANMKIIILTALDECEDIYKAAKAGVDGYFMKDTDPGQLLSAIQCIMGGAKLYQTKENIDHAQDRWNAHAGK</sequence>
<dbReference type="PANTHER" id="PTHR43214:SF43">
    <property type="entry name" value="TWO-COMPONENT RESPONSE REGULATOR"/>
    <property type="match status" value="1"/>
</dbReference>
<dbReference type="InterPro" id="IPR058245">
    <property type="entry name" value="NreC/VraR/RcsB-like_REC"/>
</dbReference>
<dbReference type="InterPro" id="IPR011006">
    <property type="entry name" value="CheY-like_superfamily"/>
</dbReference>
<evidence type="ECO:0000313" key="7">
    <source>
        <dbReference type="EMBL" id="NMO94265.1"/>
    </source>
</evidence>
<keyword evidence="8" id="KW-1185">Reference proteome</keyword>
<protein>
    <submittedName>
        <fullName evidence="7">Response regulator transcription factor</fullName>
    </submittedName>
</protein>
<proteinExistence type="predicted"/>
<dbReference type="EMBL" id="JABBPN010000001">
    <property type="protein sequence ID" value="NMO94265.1"/>
    <property type="molecule type" value="Genomic_DNA"/>
</dbReference>
<organism evidence="7 8">
    <name type="scientific">Paenibacillus lemnae</name>
    <dbReference type="NCBI Taxonomy" id="1330551"/>
    <lineage>
        <taxon>Bacteria</taxon>
        <taxon>Bacillati</taxon>
        <taxon>Bacillota</taxon>
        <taxon>Bacilli</taxon>
        <taxon>Bacillales</taxon>
        <taxon>Paenibacillaceae</taxon>
        <taxon>Paenibacillus</taxon>
    </lineage>
</organism>
<comment type="caution">
    <text evidence="7">The sequence shown here is derived from an EMBL/GenBank/DDBJ whole genome shotgun (WGS) entry which is preliminary data.</text>
</comment>